<dbReference type="PANTHER" id="PTHR33434:SF4">
    <property type="entry name" value="PHOSPHATASE PROTEIN"/>
    <property type="match status" value="1"/>
</dbReference>
<dbReference type="InterPro" id="IPR019986">
    <property type="entry name" value="YloV-like"/>
</dbReference>
<dbReference type="InterPro" id="IPR050270">
    <property type="entry name" value="DegV_domain_contain"/>
</dbReference>
<dbReference type="PANTHER" id="PTHR33434">
    <property type="entry name" value="DEGV DOMAIN-CONTAINING PROTEIN DR_1986-RELATED"/>
    <property type="match status" value="1"/>
</dbReference>
<dbReference type="InterPro" id="IPR036117">
    <property type="entry name" value="DhaL_dom_sf"/>
</dbReference>
<dbReference type="PROSITE" id="PS51480">
    <property type="entry name" value="DHAL"/>
    <property type="match status" value="1"/>
</dbReference>
<reference evidence="2 3" key="1">
    <citation type="journal article" date="2015" name="Int. J. Syst. Evol. Microbiol.">
        <title>Novibacillus thermophilus gen. nov., sp. nov., a Gram-staining-negative and moderately thermophilic member of the family Thermoactinomycetaceae.</title>
        <authorList>
            <person name="Yang G."/>
            <person name="Chen J."/>
            <person name="Zhou S."/>
        </authorList>
    </citation>
    <scope>NUCLEOTIDE SEQUENCE [LARGE SCALE GENOMIC DNA]</scope>
    <source>
        <strain evidence="2 3">SG-1</strain>
    </source>
</reference>
<dbReference type="RefSeq" id="WP_077719433.1">
    <property type="nucleotide sequence ID" value="NZ_CP019699.1"/>
</dbReference>
<evidence type="ECO:0000313" key="3">
    <source>
        <dbReference type="Proteomes" id="UP000188603"/>
    </source>
</evidence>
<dbReference type="Gene3D" id="1.25.40.340">
    <property type="match status" value="1"/>
</dbReference>
<dbReference type="InterPro" id="IPR033470">
    <property type="entry name" value="FakA-like_C"/>
</dbReference>
<feature type="domain" description="DhaL" evidence="1">
    <location>
        <begin position="9"/>
        <end position="201"/>
    </location>
</feature>
<dbReference type="InterPro" id="IPR048394">
    <property type="entry name" value="FakA-like_M"/>
</dbReference>
<dbReference type="STRING" id="1471761.B0W44_06990"/>
<organism evidence="2 3">
    <name type="scientific">Novibacillus thermophilus</name>
    <dbReference type="NCBI Taxonomy" id="1471761"/>
    <lineage>
        <taxon>Bacteria</taxon>
        <taxon>Bacillati</taxon>
        <taxon>Bacillota</taxon>
        <taxon>Bacilli</taxon>
        <taxon>Bacillales</taxon>
        <taxon>Thermoactinomycetaceae</taxon>
        <taxon>Novibacillus</taxon>
    </lineage>
</organism>
<dbReference type="SMART" id="SM01120">
    <property type="entry name" value="Dak2"/>
    <property type="match status" value="1"/>
</dbReference>
<name>A0A1U9K6C4_9BACL</name>
<dbReference type="Proteomes" id="UP000188603">
    <property type="component" value="Chromosome"/>
</dbReference>
<dbReference type="InterPro" id="IPR004007">
    <property type="entry name" value="DhaL_dom"/>
</dbReference>
<dbReference type="NCBIfam" id="TIGR03599">
    <property type="entry name" value="YloV"/>
    <property type="match status" value="1"/>
</dbReference>
<proteinExistence type="predicted"/>
<gene>
    <name evidence="2" type="ORF">B0W44_06990</name>
</gene>
<dbReference type="GO" id="GO:0004371">
    <property type="term" value="F:glycerone kinase activity"/>
    <property type="evidence" value="ECO:0007669"/>
    <property type="project" value="InterPro"/>
</dbReference>
<dbReference type="AlphaFoldDB" id="A0A1U9K6C4"/>
<keyword evidence="3" id="KW-1185">Reference proteome</keyword>
<dbReference type="KEGG" id="ntr:B0W44_06990"/>
<evidence type="ECO:0000313" key="2">
    <source>
        <dbReference type="EMBL" id="AQS55566.1"/>
    </source>
</evidence>
<evidence type="ECO:0000259" key="1">
    <source>
        <dbReference type="PROSITE" id="PS51480"/>
    </source>
</evidence>
<dbReference type="OrthoDB" id="9760324at2"/>
<dbReference type="SMART" id="SM01121">
    <property type="entry name" value="Dak1_2"/>
    <property type="match status" value="1"/>
</dbReference>
<dbReference type="EMBL" id="CP019699">
    <property type="protein sequence ID" value="AQS55566.1"/>
    <property type="molecule type" value="Genomic_DNA"/>
</dbReference>
<dbReference type="Pfam" id="PF21645">
    <property type="entry name" value="FakA-like_M"/>
    <property type="match status" value="1"/>
</dbReference>
<dbReference type="Pfam" id="PF02734">
    <property type="entry name" value="Dak2"/>
    <property type="match status" value="1"/>
</dbReference>
<protein>
    <recommendedName>
        <fullName evidence="1">DhaL domain-containing protein</fullName>
    </recommendedName>
</protein>
<sequence length="554" mass="60367">MTKNELDGRMFAHMVSAGAQHLSQSAKQVNALNVFPVPDGDTGTNMNLTLSSGVDEMNRNASSHIGEVAGALSRGLLMGARGNSGVILSQLFRGFAKEVQDKERVTHREFAQALQHGVDTAYKAVIKPVEGTVLTVAREAAKHGKVAAIRVNDVAELMEEVLHAAKKALDQTPDLLPVLKETGVVDAGGQGLVYIYEGFLAALKGDEISERREQTESLDTLTEIAHQKSAQSHIATETIEYGYCTEFIIQIIPEKESTRPFDEAAFREALNAHGDSLLVVADDDLVKVHIHTEEPLKLIEYGLQYGDIRTAKIENMREQHRSIVEKNTALETSDDVKRYGVVAVAMGDGIADIFRNMGADEVIAGGQTMNPSTEDIVNALRGVRAEHYIVLPNNGNIVMAAEQAGEILEKPVTVIPSKTVPQGLSAMLSFNAEAGIEENRRAMMEAVEHVKSGQVTYAVRDSQVDGLSIQKGDFIGIIDGKIAATHPSLLETAQQLLLGMVSDDTEIVTVFYGEETEASQVEDLERFLTERFPDVEVEVHNGGQPLYYYLFAVE</sequence>
<dbReference type="GO" id="GO:0006071">
    <property type="term" value="P:glycerol metabolic process"/>
    <property type="evidence" value="ECO:0007669"/>
    <property type="project" value="InterPro"/>
</dbReference>
<accession>A0A1U9K6C4</accession>
<dbReference type="Pfam" id="PF13684">
    <property type="entry name" value="FakA-like_C"/>
    <property type="match status" value="1"/>
</dbReference>
<dbReference type="SUPFAM" id="SSF101473">
    <property type="entry name" value="DhaL-like"/>
    <property type="match status" value="1"/>
</dbReference>